<feature type="transmembrane region" description="Helical" evidence="12">
    <location>
        <begin position="414"/>
        <end position="433"/>
    </location>
</feature>
<dbReference type="PATRIC" id="fig|2041.4.peg.1286"/>
<dbReference type="InterPro" id="IPR053952">
    <property type="entry name" value="K_trans_C"/>
</dbReference>
<feature type="transmembrane region" description="Helical" evidence="12">
    <location>
        <begin position="161"/>
        <end position="181"/>
    </location>
</feature>
<dbReference type="InterPro" id="IPR053951">
    <property type="entry name" value="K_trans_N"/>
</dbReference>
<keyword evidence="10 12" id="KW-0406">Ion transport</keyword>
<dbReference type="GO" id="GO:0005886">
    <property type="term" value="C:plasma membrane"/>
    <property type="evidence" value="ECO:0007669"/>
    <property type="project" value="UniProtKB-SubCell"/>
</dbReference>
<dbReference type="Pfam" id="PF02705">
    <property type="entry name" value="K_trans"/>
    <property type="match status" value="1"/>
</dbReference>
<feature type="transmembrane region" description="Helical" evidence="12">
    <location>
        <begin position="38"/>
        <end position="60"/>
    </location>
</feature>
<evidence type="ECO:0000256" key="9">
    <source>
        <dbReference type="ARBA" id="ARBA00022989"/>
    </source>
</evidence>
<feature type="domain" description="K+ potassium transporter C-terminal" evidence="14">
    <location>
        <begin position="467"/>
        <end position="619"/>
    </location>
</feature>
<evidence type="ECO:0000256" key="3">
    <source>
        <dbReference type="ARBA" id="ARBA00022448"/>
    </source>
</evidence>
<keyword evidence="3 12" id="KW-0813">Transport</keyword>
<proteinExistence type="inferred from homology"/>
<comment type="subcellular location">
    <subcellularLocation>
        <location evidence="12">Cell membrane</location>
        <topology evidence="12">Multi-pass membrane protein</topology>
    </subcellularLocation>
    <subcellularLocation>
        <location evidence="1">Membrane</location>
        <topology evidence="1">Multi-pass membrane protein</topology>
    </subcellularLocation>
</comment>
<keyword evidence="4 12" id="KW-1003">Cell membrane</keyword>
<evidence type="ECO:0000313" key="16">
    <source>
        <dbReference type="Proteomes" id="UP000067689"/>
    </source>
</evidence>
<dbReference type="AlphaFoldDB" id="A0A0U4C8X1"/>
<keyword evidence="5 12" id="KW-0633">Potassium transport</keyword>
<dbReference type="Proteomes" id="UP000067689">
    <property type="component" value="Chromosome"/>
</dbReference>
<evidence type="ECO:0000256" key="12">
    <source>
        <dbReference type="HAMAP-Rule" id="MF_01522"/>
    </source>
</evidence>
<comment type="catalytic activity">
    <reaction evidence="12">
        <text>K(+)(in) + H(+)(in) = K(+)(out) + H(+)(out)</text>
        <dbReference type="Rhea" id="RHEA:28490"/>
        <dbReference type="ChEBI" id="CHEBI:15378"/>
        <dbReference type="ChEBI" id="CHEBI:29103"/>
    </reaction>
</comment>
<evidence type="ECO:0000256" key="8">
    <source>
        <dbReference type="ARBA" id="ARBA00022958"/>
    </source>
</evidence>
<evidence type="ECO:0000256" key="2">
    <source>
        <dbReference type="ARBA" id="ARBA00007019"/>
    </source>
</evidence>
<dbReference type="HAMAP" id="MF_01522">
    <property type="entry name" value="Kup"/>
    <property type="match status" value="1"/>
</dbReference>
<keyword evidence="9 12" id="KW-1133">Transmembrane helix</keyword>
<gene>
    <name evidence="12" type="primary">kup</name>
    <name evidence="15" type="ORF">AERYTH_06135</name>
</gene>
<dbReference type="GO" id="GO:0015293">
    <property type="term" value="F:symporter activity"/>
    <property type="evidence" value="ECO:0007669"/>
    <property type="project" value="UniProtKB-UniRule"/>
</dbReference>
<protein>
    <recommendedName>
        <fullName evidence="12">Probable potassium transport system protein Kup</fullName>
    </recommendedName>
</protein>
<evidence type="ECO:0000259" key="13">
    <source>
        <dbReference type="Pfam" id="PF02705"/>
    </source>
</evidence>
<evidence type="ECO:0000256" key="6">
    <source>
        <dbReference type="ARBA" id="ARBA00022692"/>
    </source>
</evidence>
<accession>A0A0U4C8X1</accession>
<feature type="transmembrane region" description="Helical" evidence="12">
    <location>
        <begin position="131"/>
        <end position="149"/>
    </location>
</feature>
<keyword evidence="16" id="KW-1185">Reference proteome</keyword>
<keyword evidence="8 12" id="KW-0630">Potassium</keyword>
<evidence type="ECO:0000256" key="5">
    <source>
        <dbReference type="ARBA" id="ARBA00022538"/>
    </source>
</evidence>
<name>A0A0U4C8X1_9ACTN</name>
<dbReference type="Pfam" id="PF22776">
    <property type="entry name" value="K_trans_C"/>
    <property type="match status" value="1"/>
</dbReference>
<feature type="transmembrane region" description="Helical" evidence="12">
    <location>
        <begin position="279"/>
        <end position="308"/>
    </location>
</feature>
<evidence type="ECO:0000256" key="7">
    <source>
        <dbReference type="ARBA" id="ARBA00022847"/>
    </source>
</evidence>
<dbReference type="InterPro" id="IPR023051">
    <property type="entry name" value="Kup"/>
</dbReference>
<dbReference type="GO" id="GO:0015079">
    <property type="term" value="F:potassium ion transmembrane transporter activity"/>
    <property type="evidence" value="ECO:0007669"/>
    <property type="project" value="UniProtKB-UniRule"/>
</dbReference>
<keyword evidence="11 12" id="KW-0472">Membrane</keyword>
<sequence length="622" mass="66791">MVLGAVGIVFGDIGTSTLYAMSAVLQADTSRGDAVARPLVYGMVSTIVWSMMLIVTVLYVRLLLRADNDGEGGLLALVGLLRQRLAPGRVLAVVSLLGVFGAAMFLGDSVITPAISVLSAAEGLELLNPSWSHVVVPFAFAVLVGLFVIQRFGTGRIGRLFGPVMVVWFASTALWGALAVAKEPSALEALSPHWIFLYFRDEPLIAFLSLGSVVLAVTGAEALYADLGHFGRQAIARAWVFVVLPALVLSYLGQAAAVAGSSTAVGNPFFAIVPGWARLPMVVVATLATIIASQAVISGAFSVVHQASRLGFLPHLRTTHTSRRQARQIYLPAVNWTLGLAVLAVVLIFRSSASLASAYGVAVTSTITVTTLLYLTYRWRRDGSVSPGFLVGAAILVVELVFLAANLPKVRSGGWLPLGMGAILVLTMTTWRAGQRRIEAARADAEGPVEDLVPRIRATEAGLARVPGTAVYLTRGPGVVPIALDAMLDLNHVLHTTTVLLSWESVDVPAVRHDERVVVDVLDDPTDGIVHVHATFGYRERPDLLAVLEQAIPLAEGELDHVDLDRAIYFTSVPVVKFSPRSGMPRWRQRIFLTLVRLSPDPVDVLRLPRERTISVGREMPW</sequence>
<feature type="transmembrane region" description="Helical" evidence="12">
    <location>
        <begin position="90"/>
        <end position="111"/>
    </location>
</feature>
<keyword evidence="7 12" id="KW-0769">Symport</keyword>
<comment type="similarity">
    <text evidence="2 12">Belongs to the HAK/KUP transporter (TC 2.A.72) family.</text>
</comment>
<dbReference type="EMBL" id="CP011502">
    <property type="protein sequence ID" value="ALX04302.1"/>
    <property type="molecule type" value="Genomic_DNA"/>
</dbReference>
<organism evidence="15 16">
    <name type="scientific">Aeromicrobium erythreum</name>
    <dbReference type="NCBI Taxonomy" id="2041"/>
    <lineage>
        <taxon>Bacteria</taxon>
        <taxon>Bacillati</taxon>
        <taxon>Actinomycetota</taxon>
        <taxon>Actinomycetes</taxon>
        <taxon>Propionibacteriales</taxon>
        <taxon>Nocardioidaceae</taxon>
        <taxon>Aeromicrobium</taxon>
    </lineage>
</organism>
<comment type="function">
    <text evidence="12">Transport of potassium into the cell. Likely operates as a K(+):H(+) symporter.</text>
</comment>
<evidence type="ECO:0000259" key="14">
    <source>
        <dbReference type="Pfam" id="PF22776"/>
    </source>
</evidence>
<feature type="transmembrane region" description="Helical" evidence="12">
    <location>
        <begin position="329"/>
        <end position="349"/>
    </location>
</feature>
<evidence type="ECO:0000256" key="1">
    <source>
        <dbReference type="ARBA" id="ARBA00004141"/>
    </source>
</evidence>
<evidence type="ECO:0000256" key="11">
    <source>
        <dbReference type="ARBA" id="ARBA00023136"/>
    </source>
</evidence>
<dbReference type="KEGG" id="aer:AERYTH_06135"/>
<feature type="transmembrane region" description="Helical" evidence="12">
    <location>
        <begin position="204"/>
        <end position="224"/>
    </location>
</feature>
<feature type="transmembrane region" description="Helical" evidence="12">
    <location>
        <begin position="389"/>
        <end position="408"/>
    </location>
</feature>
<reference evidence="15 16" key="1">
    <citation type="journal article" date="1991" name="Int. J. Syst. Bacteriol.">
        <title>Description of the erythromycin-producing bacterium Arthrobacter sp. strain NRRL B-3381 as Aeromicrobium erythreum gen. nov., sp. nov.</title>
        <authorList>
            <person name="Miller E.S."/>
            <person name="Woese C.R."/>
            <person name="Brenner S."/>
        </authorList>
    </citation>
    <scope>NUCLEOTIDE SEQUENCE [LARGE SCALE GENOMIC DNA]</scope>
    <source>
        <strain evidence="15 16">AR18</strain>
    </source>
</reference>
<feature type="domain" description="K+ potassium transporter integral membrane" evidence="13">
    <location>
        <begin position="2"/>
        <end position="453"/>
    </location>
</feature>
<dbReference type="InterPro" id="IPR003855">
    <property type="entry name" value="K+_transporter"/>
</dbReference>
<feature type="transmembrane region" description="Helical" evidence="12">
    <location>
        <begin position="355"/>
        <end position="377"/>
    </location>
</feature>
<dbReference type="PANTHER" id="PTHR30540">
    <property type="entry name" value="OSMOTIC STRESS POTASSIUM TRANSPORTER"/>
    <property type="match status" value="1"/>
</dbReference>
<keyword evidence="6 12" id="KW-0812">Transmembrane</keyword>
<evidence type="ECO:0000313" key="15">
    <source>
        <dbReference type="EMBL" id="ALX04302.1"/>
    </source>
</evidence>
<evidence type="ECO:0000256" key="4">
    <source>
        <dbReference type="ARBA" id="ARBA00022475"/>
    </source>
</evidence>
<feature type="transmembrane region" description="Helical" evidence="12">
    <location>
        <begin position="236"/>
        <end position="259"/>
    </location>
</feature>
<evidence type="ECO:0000256" key="10">
    <source>
        <dbReference type="ARBA" id="ARBA00023065"/>
    </source>
</evidence>
<dbReference type="PANTHER" id="PTHR30540:SF79">
    <property type="entry name" value="LOW AFFINITY POTASSIUM TRANSPORT SYSTEM PROTEIN KUP"/>
    <property type="match status" value="1"/>
</dbReference>